<keyword evidence="2" id="KW-1185">Reference proteome</keyword>
<feature type="compositionally biased region" description="Polar residues" evidence="1">
    <location>
        <begin position="1"/>
        <end position="16"/>
    </location>
</feature>
<evidence type="ECO:0000313" key="2">
    <source>
        <dbReference type="Proteomes" id="UP000887577"/>
    </source>
</evidence>
<accession>A0A914YF31</accession>
<dbReference type="AlphaFoldDB" id="A0A914YF31"/>
<protein>
    <submittedName>
        <fullName evidence="3">Uncharacterized protein</fullName>
    </submittedName>
</protein>
<evidence type="ECO:0000256" key="1">
    <source>
        <dbReference type="SAM" id="MobiDB-lite"/>
    </source>
</evidence>
<feature type="region of interest" description="Disordered" evidence="1">
    <location>
        <begin position="1"/>
        <end position="24"/>
    </location>
</feature>
<reference evidence="3" key="1">
    <citation type="submission" date="2022-11" db="UniProtKB">
        <authorList>
            <consortium name="WormBaseParasite"/>
        </authorList>
    </citation>
    <scope>IDENTIFICATION</scope>
</reference>
<dbReference type="Proteomes" id="UP000887577">
    <property type="component" value="Unplaced"/>
</dbReference>
<dbReference type="WBParaSite" id="PSU_v2.g17922.t1">
    <property type="protein sequence ID" value="PSU_v2.g17922.t1"/>
    <property type="gene ID" value="PSU_v2.g17922"/>
</dbReference>
<name>A0A914YF31_9BILA</name>
<proteinExistence type="predicted"/>
<organism evidence="2 3">
    <name type="scientific">Panagrolaimus superbus</name>
    <dbReference type="NCBI Taxonomy" id="310955"/>
    <lineage>
        <taxon>Eukaryota</taxon>
        <taxon>Metazoa</taxon>
        <taxon>Ecdysozoa</taxon>
        <taxon>Nematoda</taxon>
        <taxon>Chromadorea</taxon>
        <taxon>Rhabditida</taxon>
        <taxon>Tylenchina</taxon>
        <taxon>Panagrolaimomorpha</taxon>
        <taxon>Panagrolaimoidea</taxon>
        <taxon>Panagrolaimidae</taxon>
        <taxon>Panagrolaimus</taxon>
    </lineage>
</organism>
<sequence>MNNLSTFTSKNDNNATPKVLSPNDPRLKEISQQIYNLIAFRNKPEVIAYDLLGYYGTNVEKLMKEYGFDKSSFQSFFTQMGYQFDSKGRFVLPPTAPIIVKTFRDVLYTEEDDDYACPPVPRV</sequence>
<evidence type="ECO:0000313" key="3">
    <source>
        <dbReference type="WBParaSite" id="PSU_v2.g17922.t1"/>
    </source>
</evidence>